<protein>
    <recommendedName>
        <fullName evidence="2">4'-phosphopantetheinyl transferase domain-containing protein</fullName>
    </recommendedName>
</protein>
<dbReference type="InterPro" id="IPR037143">
    <property type="entry name" value="4-PPantetheinyl_Trfase_dom_sf"/>
</dbReference>
<keyword evidence="1" id="KW-0808">Transferase</keyword>
<dbReference type="GO" id="GO:0008897">
    <property type="term" value="F:holo-[acyl-carrier-protein] synthase activity"/>
    <property type="evidence" value="ECO:0007669"/>
    <property type="project" value="InterPro"/>
</dbReference>
<name>A0A3N0BKS8_9ACTN</name>
<dbReference type="OrthoDB" id="190168at2"/>
<dbReference type="InterPro" id="IPR008278">
    <property type="entry name" value="4-PPantetheinyl_Trfase_dom"/>
</dbReference>
<dbReference type="RefSeq" id="WP_123191108.1">
    <property type="nucleotide sequence ID" value="NZ_QICD01000001.1"/>
</dbReference>
<evidence type="ECO:0000313" key="4">
    <source>
        <dbReference type="Proteomes" id="UP000278632"/>
    </source>
</evidence>
<comment type="caution">
    <text evidence="3">The sequence shown here is derived from an EMBL/GenBank/DDBJ whole genome shotgun (WGS) entry which is preliminary data.</text>
</comment>
<organism evidence="3 4">
    <name type="scientific">Paraeggerthella hongkongensis</name>
    <dbReference type="NCBI Taxonomy" id="230658"/>
    <lineage>
        <taxon>Bacteria</taxon>
        <taxon>Bacillati</taxon>
        <taxon>Actinomycetota</taxon>
        <taxon>Coriobacteriia</taxon>
        <taxon>Eggerthellales</taxon>
        <taxon>Eggerthellaceae</taxon>
        <taxon>Paraeggerthella</taxon>
    </lineage>
</organism>
<evidence type="ECO:0000259" key="2">
    <source>
        <dbReference type="Pfam" id="PF01648"/>
    </source>
</evidence>
<dbReference type="GO" id="GO:0000287">
    <property type="term" value="F:magnesium ion binding"/>
    <property type="evidence" value="ECO:0007669"/>
    <property type="project" value="InterPro"/>
</dbReference>
<dbReference type="Gene3D" id="3.90.470.20">
    <property type="entry name" value="4'-phosphopantetheinyl transferase domain"/>
    <property type="match status" value="1"/>
</dbReference>
<reference evidence="4" key="1">
    <citation type="submission" date="2018-05" db="EMBL/GenBank/DDBJ databases">
        <title>Genome Sequencing of selected type strains of the family Eggerthellaceae.</title>
        <authorList>
            <person name="Danylec N."/>
            <person name="Stoll D.A."/>
            <person name="Doetsch A."/>
            <person name="Huch M."/>
        </authorList>
    </citation>
    <scope>NUCLEOTIDE SEQUENCE [LARGE SCALE GENOMIC DNA]</scope>
    <source>
        <strain evidence="4">DSM 16106</strain>
    </source>
</reference>
<sequence length="222" mass="24122">MDLYLASVPAADERSLVEAALPFATPAKRVRMERCRVAQQRAGMALVEVLLAWALCEKRGVDLRAVDRFEDDNGKPFVRYVGGSVEFSVSHSGSYALVGIDDAPIGVDIQQQRQADERLARKVMDAASFETWLGSSDGTTLFCDYWARMESELKWWGVGIAGLGRADLVLPEGVSACAVDVPAGYSASVCAALPKPAPVRAFPRIVQIEELLAFAEREGLQS</sequence>
<gene>
    <name evidence="3" type="ORF">DMP08_00820</name>
</gene>
<dbReference type="EMBL" id="QICD01000001">
    <property type="protein sequence ID" value="RNL49030.1"/>
    <property type="molecule type" value="Genomic_DNA"/>
</dbReference>
<dbReference type="Pfam" id="PF01648">
    <property type="entry name" value="ACPS"/>
    <property type="match status" value="1"/>
</dbReference>
<dbReference type="SUPFAM" id="SSF56214">
    <property type="entry name" value="4'-phosphopantetheinyl transferase"/>
    <property type="match status" value="2"/>
</dbReference>
<keyword evidence="4" id="KW-1185">Reference proteome</keyword>
<proteinExistence type="predicted"/>
<accession>A0A3N0BKS8</accession>
<dbReference type="Proteomes" id="UP000278632">
    <property type="component" value="Unassembled WGS sequence"/>
</dbReference>
<evidence type="ECO:0000313" key="3">
    <source>
        <dbReference type="EMBL" id="RNL49030.1"/>
    </source>
</evidence>
<dbReference type="AlphaFoldDB" id="A0A3N0BKS8"/>
<feature type="domain" description="4'-phosphopantetheinyl transferase" evidence="2">
    <location>
        <begin position="104"/>
        <end position="162"/>
    </location>
</feature>
<evidence type="ECO:0000256" key="1">
    <source>
        <dbReference type="ARBA" id="ARBA00022679"/>
    </source>
</evidence>